<evidence type="ECO:0000259" key="1">
    <source>
        <dbReference type="Pfam" id="PF01636"/>
    </source>
</evidence>
<dbReference type="PANTHER" id="PTHR47829:SF1">
    <property type="entry name" value="HAD FAMILY PHOSPHATASE"/>
    <property type="match status" value="1"/>
</dbReference>
<protein>
    <submittedName>
        <fullName evidence="2">Phosphotransferase family protein</fullName>
    </submittedName>
</protein>
<dbReference type="CDD" id="cd05154">
    <property type="entry name" value="ACAD10_11_N-like"/>
    <property type="match status" value="1"/>
</dbReference>
<accession>A0A418W8J5</accession>
<dbReference type="EMBL" id="QYUK01000011">
    <property type="protein sequence ID" value="RJF86323.1"/>
    <property type="molecule type" value="Genomic_DNA"/>
</dbReference>
<dbReference type="InterPro" id="IPR002575">
    <property type="entry name" value="Aminoglycoside_PTrfase"/>
</dbReference>
<keyword evidence="3" id="KW-1185">Reference proteome</keyword>
<dbReference type="PANTHER" id="PTHR47829">
    <property type="entry name" value="HYDROLASE, PUTATIVE (AFU_ORTHOLOGUE AFUA_1G12880)-RELATED"/>
    <property type="match status" value="1"/>
</dbReference>
<feature type="domain" description="Aminoglycoside phosphotransferase" evidence="1">
    <location>
        <begin position="37"/>
        <end position="244"/>
    </location>
</feature>
<name>A0A418W8J5_9PROT</name>
<proteinExistence type="predicted"/>
<dbReference type="Pfam" id="PF01636">
    <property type="entry name" value="APH"/>
    <property type="match status" value="1"/>
</dbReference>
<sequence>MNAPATIAPGDVAGTRLEGFLRDHFPAIRGPIDIDRAVGGMSNPTFLLRAGDWTAVLRKQPGTDILKSAHAIDREFRVLAALQGTGVPAPRPLLYHAERDVLDTPFYLMERLEGRVFDAYALPGLTPAERRACYGDMARVMAAMHGLDWAAIGLADYGRPGNYFARQFARWSQQWPQIRGEGNTDIDRLIEWLGTRIPDSETLALCHGDFRIANLMFHPTEPRIIGVLDWELSTLGHPLVDVGFNTQAWLLLPQENGGIRGLDLAALGIPDEADYLATYDRLRGSGEPMTTFHRVFAMFRAAVGSAGIAARGRGGNSVSDGAAQTGARLARVYAGRGRELIEQGA</sequence>
<comment type="caution">
    <text evidence="2">The sequence shown here is derived from an EMBL/GenBank/DDBJ whole genome shotgun (WGS) entry which is preliminary data.</text>
</comment>
<dbReference type="InterPro" id="IPR041726">
    <property type="entry name" value="ACAD10_11_N"/>
</dbReference>
<dbReference type="Proteomes" id="UP000284605">
    <property type="component" value="Unassembled WGS sequence"/>
</dbReference>
<dbReference type="InterPro" id="IPR011009">
    <property type="entry name" value="Kinase-like_dom_sf"/>
</dbReference>
<evidence type="ECO:0000313" key="3">
    <source>
        <dbReference type="Proteomes" id="UP000284605"/>
    </source>
</evidence>
<dbReference type="AlphaFoldDB" id="A0A418W8J5"/>
<dbReference type="InterPro" id="IPR052898">
    <property type="entry name" value="ACAD10-like"/>
</dbReference>
<keyword evidence="2" id="KW-0808">Transferase</keyword>
<dbReference type="OrthoDB" id="3806873at2"/>
<reference evidence="2 3" key="1">
    <citation type="submission" date="2018-09" db="EMBL/GenBank/DDBJ databases">
        <authorList>
            <person name="Zhu H."/>
        </authorList>
    </citation>
    <scope>NUCLEOTIDE SEQUENCE [LARGE SCALE GENOMIC DNA]</scope>
    <source>
        <strain evidence="2 3">K1W22B-8</strain>
    </source>
</reference>
<dbReference type="Gene3D" id="3.30.200.20">
    <property type="entry name" value="Phosphorylase Kinase, domain 1"/>
    <property type="match status" value="1"/>
</dbReference>
<dbReference type="GO" id="GO:0016740">
    <property type="term" value="F:transferase activity"/>
    <property type="evidence" value="ECO:0007669"/>
    <property type="project" value="UniProtKB-KW"/>
</dbReference>
<evidence type="ECO:0000313" key="2">
    <source>
        <dbReference type="EMBL" id="RJF86323.1"/>
    </source>
</evidence>
<dbReference type="Gene3D" id="3.90.1200.10">
    <property type="match status" value="1"/>
</dbReference>
<dbReference type="RefSeq" id="WP_119776908.1">
    <property type="nucleotide sequence ID" value="NZ_QYUK01000011.1"/>
</dbReference>
<gene>
    <name evidence="2" type="ORF">D3874_04185</name>
</gene>
<dbReference type="SUPFAM" id="SSF56112">
    <property type="entry name" value="Protein kinase-like (PK-like)"/>
    <property type="match status" value="1"/>
</dbReference>
<organism evidence="2 3">
    <name type="scientific">Oleomonas cavernae</name>
    <dbReference type="NCBI Taxonomy" id="2320859"/>
    <lineage>
        <taxon>Bacteria</taxon>
        <taxon>Pseudomonadati</taxon>
        <taxon>Pseudomonadota</taxon>
        <taxon>Alphaproteobacteria</taxon>
        <taxon>Acetobacterales</taxon>
        <taxon>Acetobacteraceae</taxon>
        <taxon>Oleomonas</taxon>
    </lineage>
</organism>